<dbReference type="Pfam" id="PF17132">
    <property type="entry name" value="Glyco_hydro_106"/>
    <property type="match status" value="3"/>
</dbReference>
<dbReference type="AlphaFoldDB" id="A0A2R3Z5W2"/>
<evidence type="ECO:0000256" key="2">
    <source>
        <dbReference type="SAM" id="SignalP"/>
    </source>
</evidence>
<feature type="compositionally biased region" description="Basic and acidic residues" evidence="1">
    <location>
        <begin position="908"/>
        <end position="918"/>
    </location>
</feature>
<dbReference type="EMBL" id="CP028136">
    <property type="protein sequence ID" value="AVR45602.1"/>
    <property type="molecule type" value="Genomic_DNA"/>
</dbReference>
<keyword evidence="3" id="KW-0378">Hydrolase</keyword>
<protein>
    <submittedName>
        <fullName evidence="3">Glycoside hydrolase</fullName>
    </submittedName>
</protein>
<dbReference type="NCBIfam" id="NF045579">
    <property type="entry name" value="rhamnoside_JR"/>
    <property type="match status" value="1"/>
</dbReference>
<keyword evidence="4" id="KW-1185">Reference proteome</keyword>
<dbReference type="KEGG" id="grs:C7S20_10170"/>
<evidence type="ECO:0000313" key="3">
    <source>
        <dbReference type="EMBL" id="AVR45602.1"/>
    </source>
</evidence>
<evidence type="ECO:0000256" key="1">
    <source>
        <dbReference type="SAM" id="MobiDB-lite"/>
    </source>
</evidence>
<name>A0A2R3Z5W2_9FLAO</name>
<proteinExistence type="predicted"/>
<feature type="signal peptide" evidence="2">
    <location>
        <begin position="1"/>
        <end position="19"/>
    </location>
</feature>
<dbReference type="Gene3D" id="2.60.120.260">
    <property type="entry name" value="Galactose-binding domain-like"/>
    <property type="match status" value="1"/>
</dbReference>
<dbReference type="InterPro" id="IPR053161">
    <property type="entry name" value="Ulvan_degrading_GH"/>
</dbReference>
<dbReference type="PANTHER" id="PTHR36848:SF2">
    <property type="entry name" value="SECRETED PROTEIN"/>
    <property type="match status" value="1"/>
</dbReference>
<reference evidence="4" key="1">
    <citation type="submission" date="2018-03" db="EMBL/GenBank/DDBJ databases">
        <title>Gramella fulva sp. nov., isolated from a dry surface of tidal flat.</title>
        <authorList>
            <person name="Hwang S.H."/>
            <person name="Hwang W.M."/>
            <person name="Kang K."/>
            <person name="Ahn T.-Y."/>
        </authorList>
    </citation>
    <scope>NUCLEOTIDE SEQUENCE [LARGE SCALE GENOMIC DNA]</scope>
    <source>
        <strain evidence="4">SH35</strain>
    </source>
</reference>
<sequence length="918" mass="104467">MNKKILIILSLFASLPNLWSQQTNDTASVFPPETSRTSKPWTRWWWMGNAVDKKNLKENLIVLHNAGLGGVEITPIYGIKGEEENFIDYLSPKWMEMLGYTIHIADSLDMGVDMVLGTGWPYGGPKVSAENAATKLVVNKYQLENGERIKKNIEVDPEKEKNYTRLLYVLAFGEDGTYKNLTDELKGKFLNWKARKEDYTIYAVYAGKTGQMVKRAAPGGKGFTLDHYSEEALHEYLQPFNKALQGYEGKIHSIFNDSYEVYGTNFTPKFFVEFEKRRGYDLKPYLPLLLKEEDSEEANRVKSDYRETLSDLLLHNFDEPWTAWAHSKGFKSRLQAHGSPGNLIDLYASADTPECETFGSMPFDIPGFRRLEKNIREGDADPVMLKFSSSAAHISGKPLTSSETFTWLRDHFKTALSQTKPEAEELMLNGINHIYLHGNAYSPERAKWPGWKFYAAVNFSPDNTIWEDAPALFSYISNCQSLLQAGKADNQTLLYWPIYDVWGKYLDGQLFFQFKIHSLDEWLHETPFYKLTNDLMKKGFQLDFISDSYIAKAKVKDGKLLLPGGSYKTLVIPDTKRMKLATLQKLLSLKKQGANIIFQGLPETVPGIKNYKEETQELKKTLNENKDRIRQSSDIQASLKESGVLPESLVDKGLKYIRRDENGNKIYFLVNHTSEAIADFIPLNGHYSEVNIFDPLTGKTGKAVTKSQADQTLVKINLEPGKSLFLKTGEIQGSKNWKYYEIAGNSFPLDGSWNISFEKGGPELPEDTILTQLESWTKLSKKAEAFSGTASYQLEFDKPEADADSWMLNLGDVRESAKVWLNGKYIGDAWSVPFKINIGELKEGKNTLTLKITNLPANRVRDMELRGEEWKIFYEINMVDKDYKKFDATKWEPTPSGLLGPVSMTPLRLDHENSNNHN</sequence>
<organism evidence="3 4">
    <name type="scientific">Christiangramia fulva</name>
    <dbReference type="NCBI Taxonomy" id="2126553"/>
    <lineage>
        <taxon>Bacteria</taxon>
        <taxon>Pseudomonadati</taxon>
        <taxon>Bacteroidota</taxon>
        <taxon>Flavobacteriia</taxon>
        <taxon>Flavobacteriales</taxon>
        <taxon>Flavobacteriaceae</taxon>
        <taxon>Christiangramia</taxon>
    </lineage>
</organism>
<feature type="region of interest" description="Disordered" evidence="1">
    <location>
        <begin position="897"/>
        <end position="918"/>
    </location>
</feature>
<evidence type="ECO:0000313" key="4">
    <source>
        <dbReference type="Proteomes" id="UP000241507"/>
    </source>
</evidence>
<dbReference type="PANTHER" id="PTHR36848">
    <property type="entry name" value="DNA-BINDING PROTEIN (PUTATIVE SECRETED PROTEIN)-RELATED"/>
    <property type="match status" value="1"/>
</dbReference>
<dbReference type="OrthoDB" id="9761519at2"/>
<dbReference type="Proteomes" id="UP000241507">
    <property type="component" value="Chromosome"/>
</dbReference>
<keyword evidence="2" id="KW-0732">Signal</keyword>
<gene>
    <name evidence="3" type="ORF">C7S20_10170</name>
</gene>
<feature type="chain" id="PRO_5015360858" evidence="2">
    <location>
        <begin position="20"/>
        <end position="918"/>
    </location>
</feature>
<accession>A0A2R3Z5W2</accession>
<dbReference type="SUPFAM" id="SSF49785">
    <property type="entry name" value="Galactose-binding domain-like"/>
    <property type="match status" value="1"/>
</dbReference>
<dbReference type="RefSeq" id="WP_107012379.1">
    <property type="nucleotide sequence ID" value="NZ_CP028136.1"/>
</dbReference>
<dbReference type="InterPro" id="IPR008979">
    <property type="entry name" value="Galactose-bd-like_sf"/>
</dbReference>
<dbReference type="GO" id="GO:0016787">
    <property type="term" value="F:hydrolase activity"/>
    <property type="evidence" value="ECO:0007669"/>
    <property type="project" value="UniProtKB-KW"/>
</dbReference>